<comment type="caution">
    <text evidence="2">The sequence shown here is derived from an EMBL/GenBank/DDBJ whole genome shotgun (WGS) entry which is preliminary data.</text>
</comment>
<proteinExistence type="predicted"/>
<feature type="domain" description="Immunity MXAN-0049 protein" evidence="1">
    <location>
        <begin position="63"/>
        <end position="191"/>
    </location>
</feature>
<dbReference type="RefSeq" id="WP_267536041.1">
    <property type="nucleotide sequence ID" value="NZ_JAPNKA010000001.1"/>
</dbReference>
<dbReference type="Proteomes" id="UP001207654">
    <property type="component" value="Unassembled WGS sequence"/>
</dbReference>
<dbReference type="InterPro" id="IPR012433">
    <property type="entry name" value="Imm11"/>
</dbReference>
<evidence type="ECO:0000313" key="3">
    <source>
        <dbReference type="Proteomes" id="UP001207654"/>
    </source>
</evidence>
<name>A0ABT4A7G3_9BACT</name>
<dbReference type="Pfam" id="PF07791">
    <property type="entry name" value="Imm11"/>
    <property type="match status" value="1"/>
</dbReference>
<protein>
    <recommendedName>
        <fullName evidence="1">Immunity MXAN-0049 protein domain-containing protein</fullName>
    </recommendedName>
</protein>
<accession>A0ABT4A7G3</accession>
<evidence type="ECO:0000259" key="1">
    <source>
        <dbReference type="Pfam" id="PF07791"/>
    </source>
</evidence>
<sequence length="192" mass="21867">MSAPPRYFELLDEMSVPGRWVVYQKDIDEHGRRVDPWQFKRGTLLQVEGRPMLGIAHPGIPLDFSLTELATPVVTGRFVSLFEQLELGNEVQFIPAQVEGQTEPFFILNVLHVIRCIDDARCEHVSYWTPEDGEPELVGKYQNVRGLKVDPARMGWLSICRPRGWTGAIIITERIKLAMERAGITGLRLREA</sequence>
<organism evidence="2 3">
    <name type="scientific">Archangium lansingense</name>
    <dbReference type="NCBI Taxonomy" id="2995310"/>
    <lineage>
        <taxon>Bacteria</taxon>
        <taxon>Pseudomonadati</taxon>
        <taxon>Myxococcota</taxon>
        <taxon>Myxococcia</taxon>
        <taxon>Myxococcales</taxon>
        <taxon>Cystobacterineae</taxon>
        <taxon>Archangiaceae</taxon>
        <taxon>Archangium</taxon>
    </lineage>
</organism>
<keyword evidence="3" id="KW-1185">Reference proteome</keyword>
<reference evidence="2 3" key="1">
    <citation type="submission" date="2022-11" db="EMBL/GenBank/DDBJ databases">
        <title>Minimal conservation of predation-associated metabolite biosynthetic gene clusters underscores biosynthetic potential of Myxococcota including descriptions for ten novel species: Archangium lansinium sp. nov., Myxococcus landrumus sp. nov., Nannocystis bai.</title>
        <authorList>
            <person name="Ahearne A."/>
            <person name="Stevens C."/>
            <person name="Phillips K."/>
        </authorList>
    </citation>
    <scope>NUCLEOTIDE SEQUENCE [LARGE SCALE GENOMIC DNA]</scope>
    <source>
        <strain evidence="2 3">MIWBW</strain>
    </source>
</reference>
<dbReference type="EMBL" id="JAPNKA010000001">
    <property type="protein sequence ID" value="MCY1077194.1"/>
    <property type="molecule type" value="Genomic_DNA"/>
</dbReference>
<evidence type="ECO:0000313" key="2">
    <source>
        <dbReference type="EMBL" id="MCY1077194.1"/>
    </source>
</evidence>
<gene>
    <name evidence="2" type="ORF">OV287_22220</name>
</gene>